<dbReference type="Proteomes" id="UP000199672">
    <property type="component" value="Unassembled WGS sequence"/>
</dbReference>
<dbReference type="InterPro" id="IPR023996">
    <property type="entry name" value="TonB-dep_OMP_SusC/RagA"/>
</dbReference>
<dbReference type="PANTHER" id="PTHR30069:SF29">
    <property type="entry name" value="HEMOGLOBIN AND HEMOGLOBIN-HAPTOGLOBIN-BINDING PROTEIN 1-RELATED"/>
    <property type="match status" value="1"/>
</dbReference>
<dbReference type="PROSITE" id="PS52016">
    <property type="entry name" value="TONB_DEPENDENT_REC_3"/>
    <property type="match status" value="1"/>
</dbReference>
<dbReference type="InterPro" id="IPR036942">
    <property type="entry name" value="Beta-barrel_TonB_sf"/>
</dbReference>
<accession>A0A1I1L2S8</accession>
<dbReference type="InterPro" id="IPR012910">
    <property type="entry name" value="Plug_dom"/>
</dbReference>
<comment type="subcellular location">
    <subcellularLocation>
        <location evidence="1 8">Cell outer membrane</location>
        <topology evidence="1 8">Multi-pass membrane protein</topology>
    </subcellularLocation>
</comment>
<evidence type="ECO:0000256" key="4">
    <source>
        <dbReference type="ARBA" id="ARBA00022692"/>
    </source>
</evidence>
<dbReference type="Pfam" id="PF07715">
    <property type="entry name" value="Plug"/>
    <property type="match status" value="1"/>
</dbReference>
<dbReference type="NCBIfam" id="TIGR04057">
    <property type="entry name" value="SusC_RagA_signa"/>
    <property type="match status" value="1"/>
</dbReference>
<dbReference type="RefSeq" id="WP_091490676.1">
    <property type="nucleotide sequence ID" value="NZ_FOMH01000001.1"/>
</dbReference>
<sequence length="992" mass="109254">MLKKINFILFFLCAITMQAQQTNVKGKVVDENKAPVPSVNVTIKGTNKGVSTDMDGNFSISLSKDQTLVFSSVGFENKEVVYKGQSLETIQINSKSTALDEIIVTGVAKGTSVKKLGFSIEKIGEKQLKQVPANDAASALLGKMPGIRLVPKGGAPGSGFDIQLRGAKSITGGSAPLIIVDGVLDGDMNISSDDIANIEVLKGAAASSLYGSRAANGVISITTKRGSSLAPGKVEVDVRTEYGQNFLGFVPKQSSTTNRIIENGIVTSNVSPDQIYDNKYPQTFDHVKEFFNPGSYLTNYVGLKGNSSDNKISIYTSLQTTRQEGIVKMVRGLDRTNYKLNLDYKILPKLTLRTSNFYTSNKQEGVQGDIFGSLLRSDPNADLNLPNADGTPYKVNVNTFSDGQVNPLYTVYNTKNESSSKTLQSLFSLDYDFSKEIKFKASYGFTAANGSTFYMQPKGMLNYNLEEGTGFISRSMWESKQKNITFEGSYNKQFGNFNSVTKAQFLYESSDYSDLYGSASNLALGGFDLTTVNAGAIPSTTSSITSTNAYNYSLISAIDYKGKYIFDGLIRRDASSLFGPDVRWQTFYRLSGAWRISEDFKINGIDEWKLRSSYGIAGLRPPYGAIYETFALNQGVTGSQETLGNSNLKPSFSKEFEIGTDINFLKRFSLSLTYSVANNTDLILKVPVSPLSGAAYQWQNAAAMKSKSFEASLNANIFKTSEWNLDTRLNFDTYSQKVTELNATPYFIDGTRFIIEKGMNFGTLLLDKFAHSLDEVANQVPAGSSVNDVFVVNNQGFVVKRTQVGTIDETPIKVTDDKGIALPAAKINTTPDFTMNFNTTLSYKKFTFYMLWSWQQGGYMYDHSVRYMTEPSLFDQSGKAPNEVKSATYYSNGGQYIGLLGWDNDALVYDATFVKLREVSLAYDFKIDQWKFIKNIRFNLIGRNLLTFTKYPGFDPETGASKGGVDSSAFKFDSNNTYPTPRMVSGALTLTF</sequence>
<evidence type="ECO:0000256" key="6">
    <source>
        <dbReference type="ARBA" id="ARBA00023136"/>
    </source>
</evidence>
<dbReference type="SUPFAM" id="SSF49464">
    <property type="entry name" value="Carboxypeptidase regulatory domain-like"/>
    <property type="match status" value="1"/>
</dbReference>
<dbReference type="NCBIfam" id="TIGR04056">
    <property type="entry name" value="OMP_RagA_SusC"/>
    <property type="match status" value="1"/>
</dbReference>
<feature type="signal peptide" evidence="9">
    <location>
        <begin position="1"/>
        <end position="19"/>
    </location>
</feature>
<dbReference type="InterPro" id="IPR039426">
    <property type="entry name" value="TonB-dep_rcpt-like"/>
</dbReference>
<dbReference type="OrthoDB" id="9768177at2"/>
<keyword evidence="4 8" id="KW-0812">Transmembrane</keyword>
<evidence type="ECO:0000256" key="8">
    <source>
        <dbReference type="PROSITE-ProRule" id="PRU01360"/>
    </source>
</evidence>
<organism evidence="11 12">
    <name type="scientific">Flavobacterium phragmitis</name>
    <dbReference type="NCBI Taxonomy" id="739143"/>
    <lineage>
        <taxon>Bacteria</taxon>
        <taxon>Pseudomonadati</taxon>
        <taxon>Bacteroidota</taxon>
        <taxon>Flavobacteriia</taxon>
        <taxon>Flavobacteriales</taxon>
        <taxon>Flavobacteriaceae</taxon>
        <taxon>Flavobacterium</taxon>
    </lineage>
</organism>
<dbReference type="GO" id="GO:0009279">
    <property type="term" value="C:cell outer membrane"/>
    <property type="evidence" value="ECO:0007669"/>
    <property type="project" value="UniProtKB-SubCell"/>
</dbReference>
<keyword evidence="3 8" id="KW-1134">Transmembrane beta strand</keyword>
<evidence type="ECO:0000259" key="10">
    <source>
        <dbReference type="Pfam" id="PF07715"/>
    </source>
</evidence>
<dbReference type="Gene3D" id="2.170.130.10">
    <property type="entry name" value="TonB-dependent receptor, plug domain"/>
    <property type="match status" value="1"/>
</dbReference>
<name>A0A1I1L2S8_9FLAO</name>
<evidence type="ECO:0000256" key="5">
    <source>
        <dbReference type="ARBA" id="ARBA00022729"/>
    </source>
</evidence>
<keyword evidence="5 9" id="KW-0732">Signal</keyword>
<evidence type="ECO:0000256" key="1">
    <source>
        <dbReference type="ARBA" id="ARBA00004571"/>
    </source>
</evidence>
<feature type="domain" description="TonB-dependent receptor plug" evidence="10">
    <location>
        <begin position="114"/>
        <end position="218"/>
    </location>
</feature>
<comment type="similarity">
    <text evidence="8">Belongs to the TonB-dependent receptor family.</text>
</comment>
<keyword evidence="7 8" id="KW-0998">Cell outer membrane</keyword>
<keyword evidence="2 8" id="KW-0813">Transport</keyword>
<evidence type="ECO:0000256" key="7">
    <source>
        <dbReference type="ARBA" id="ARBA00023237"/>
    </source>
</evidence>
<dbReference type="STRING" id="739143.SAMN05216297_101587"/>
<reference evidence="12" key="1">
    <citation type="submission" date="2016-10" db="EMBL/GenBank/DDBJ databases">
        <authorList>
            <person name="Varghese N."/>
            <person name="Submissions S."/>
        </authorList>
    </citation>
    <scope>NUCLEOTIDE SEQUENCE [LARGE SCALE GENOMIC DNA]</scope>
    <source>
        <strain evidence="12">CGMCC 1.10370</strain>
    </source>
</reference>
<dbReference type="InterPro" id="IPR037066">
    <property type="entry name" value="Plug_dom_sf"/>
</dbReference>
<dbReference type="EMBL" id="FOMH01000001">
    <property type="protein sequence ID" value="SFC65288.1"/>
    <property type="molecule type" value="Genomic_DNA"/>
</dbReference>
<dbReference type="Pfam" id="PF13715">
    <property type="entry name" value="CarbopepD_reg_2"/>
    <property type="match status" value="1"/>
</dbReference>
<evidence type="ECO:0000256" key="9">
    <source>
        <dbReference type="SAM" id="SignalP"/>
    </source>
</evidence>
<dbReference type="GO" id="GO:0015344">
    <property type="term" value="F:siderophore uptake transmembrane transporter activity"/>
    <property type="evidence" value="ECO:0007669"/>
    <property type="project" value="TreeGrafter"/>
</dbReference>
<dbReference type="PANTHER" id="PTHR30069">
    <property type="entry name" value="TONB-DEPENDENT OUTER MEMBRANE RECEPTOR"/>
    <property type="match status" value="1"/>
</dbReference>
<dbReference type="Gene3D" id="2.40.170.20">
    <property type="entry name" value="TonB-dependent receptor, beta-barrel domain"/>
    <property type="match status" value="1"/>
</dbReference>
<dbReference type="GO" id="GO:0044718">
    <property type="term" value="P:siderophore transmembrane transport"/>
    <property type="evidence" value="ECO:0007669"/>
    <property type="project" value="TreeGrafter"/>
</dbReference>
<dbReference type="AlphaFoldDB" id="A0A1I1L2S8"/>
<feature type="chain" id="PRO_5011515038" evidence="9">
    <location>
        <begin position="20"/>
        <end position="992"/>
    </location>
</feature>
<gene>
    <name evidence="11" type="ORF">SAMN05216297_101587</name>
</gene>
<dbReference type="SUPFAM" id="SSF56935">
    <property type="entry name" value="Porins"/>
    <property type="match status" value="1"/>
</dbReference>
<evidence type="ECO:0000256" key="2">
    <source>
        <dbReference type="ARBA" id="ARBA00022448"/>
    </source>
</evidence>
<evidence type="ECO:0000313" key="11">
    <source>
        <dbReference type="EMBL" id="SFC65288.1"/>
    </source>
</evidence>
<evidence type="ECO:0000256" key="3">
    <source>
        <dbReference type="ARBA" id="ARBA00022452"/>
    </source>
</evidence>
<evidence type="ECO:0000313" key="12">
    <source>
        <dbReference type="Proteomes" id="UP000199672"/>
    </source>
</evidence>
<protein>
    <submittedName>
        <fullName evidence="11">TonB-linked outer membrane protein, SusC/RagA family</fullName>
    </submittedName>
</protein>
<keyword evidence="6 8" id="KW-0472">Membrane</keyword>
<proteinExistence type="inferred from homology"/>
<keyword evidence="12" id="KW-1185">Reference proteome</keyword>
<dbReference type="InterPro" id="IPR023997">
    <property type="entry name" value="TonB-dep_OMP_SusC/RagA_CS"/>
</dbReference>
<dbReference type="InterPro" id="IPR008969">
    <property type="entry name" value="CarboxyPept-like_regulatory"/>
</dbReference>
<dbReference type="Gene3D" id="2.60.40.1120">
    <property type="entry name" value="Carboxypeptidase-like, regulatory domain"/>
    <property type="match status" value="1"/>
</dbReference>